<evidence type="ECO:0000259" key="1">
    <source>
        <dbReference type="Pfam" id="PF04773"/>
    </source>
</evidence>
<protein>
    <submittedName>
        <fullName evidence="3">Iron dicitrate transport regulator FecR</fullName>
    </submittedName>
</protein>
<dbReference type="GO" id="GO:0016989">
    <property type="term" value="F:sigma factor antagonist activity"/>
    <property type="evidence" value="ECO:0007669"/>
    <property type="project" value="TreeGrafter"/>
</dbReference>
<comment type="caution">
    <text evidence="3">The sequence shown here is derived from an EMBL/GenBank/DDBJ whole genome shotgun (WGS) entry which is preliminary data.</text>
</comment>
<organism evidence="3 4">
    <name type="scientific">Stutzerimonas stutzeri</name>
    <name type="common">Pseudomonas stutzeri</name>
    <dbReference type="NCBI Taxonomy" id="316"/>
    <lineage>
        <taxon>Bacteria</taxon>
        <taxon>Pseudomonadati</taxon>
        <taxon>Pseudomonadota</taxon>
        <taxon>Gammaproteobacteria</taxon>
        <taxon>Pseudomonadales</taxon>
        <taxon>Pseudomonadaceae</taxon>
        <taxon>Stutzerimonas</taxon>
    </lineage>
</organism>
<proteinExistence type="predicted"/>
<reference evidence="3 4" key="1">
    <citation type="submission" date="2018-01" db="EMBL/GenBank/DDBJ databases">
        <title>Denitrification phenotypes of diverse strains of Pseudomonas stutzeri.</title>
        <authorList>
            <person name="Milligan D.A."/>
            <person name="Bergaust L."/>
            <person name="Bakken L.R."/>
            <person name="Frostegard A."/>
        </authorList>
    </citation>
    <scope>NUCLEOTIDE SEQUENCE [LARGE SCALE GENOMIC DNA]</scope>
    <source>
        <strain evidence="3 4">24a13</strain>
    </source>
</reference>
<dbReference type="EMBL" id="PPXG01000010">
    <property type="protein sequence ID" value="POH81098.1"/>
    <property type="molecule type" value="Genomic_DNA"/>
</dbReference>
<dbReference type="InterPro" id="IPR032623">
    <property type="entry name" value="FecR_N"/>
</dbReference>
<dbReference type="InterPro" id="IPR012373">
    <property type="entry name" value="Ferrdict_sens_TM"/>
</dbReference>
<accession>A0A2S4AHY0</accession>
<dbReference type="AlphaFoldDB" id="A0A2S4AHY0"/>
<dbReference type="InterPro" id="IPR006860">
    <property type="entry name" value="FecR"/>
</dbReference>
<dbReference type="OrthoDB" id="1099576at2"/>
<dbReference type="Gene3D" id="2.60.120.1440">
    <property type="match status" value="1"/>
</dbReference>
<evidence type="ECO:0000313" key="4">
    <source>
        <dbReference type="Proteomes" id="UP000237068"/>
    </source>
</evidence>
<name>A0A2S4AHY0_STUST</name>
<dbReference type="PANTHER" id="PTHR30273:SF2">
    <property type="entry name" value="PROTEIN FECR"/>
    <property type="match status" value="1"/>
</dbReference>
<feature type="domain" description="FecR N-terminal" evidence="2">
    <location>
        <begin position="15"/>
        <end position="57"/>
    </location>
</feature>
<dbReference type="Proteomes" id="UP000237068">
    <property type="component" value="Unassembled WGS sequence"/>
</dbReference>
<sequence length="323" mass="35583">MSRSAEAPIAPAIVEQASHWLMLHWDGGLDDCQRAAFEAWQAADTEHQRAWQRLEQLQGALAVVPLETACQVLRERPDAYRRQALKLLGLLLVAGGSGYVAHSQLPWREALADLRSGAGERLQRVLADGSRLRLNSGSAVDIHFSSSERRIRLLEGELLLDSGHDAAGRPLIVETAAGEIQALGTRFSVLEMDGGSRVDLFDGELELRPRHAAASRLQAGQRQWFSAERFGELDRADAKAIAWDEGRLVAERMPLGHFLAELARHRPGVLRCDPTVAGLELTGVFPLADTDRVLIALQQSLPIEVHSLTRYWVTVGPRRSARG</sequence>
<evidence type="ECO:0000259" key="2">
    <source>
        <dbReference type="Pfam" id="PF16220"/>
    </source>
</evidence>
<dbReference type="Pfam" id="PF04773">
    <property type="entry name" value="FecR"/>
    <property type="match status" value="1"/>
</dbReference>
<dbReference type="Pfam" id="PF16220">
    <property type="entry name" value="DUF4880"/>
    <property type="match status" value="1"/>
</dbReference>
<dbReference type="PANTHER" id="PTHR30273">
    <property type="entry name" value="PERIPLASMIC SIGNAL SENSOR AND SIGMA FACTOR ACTIVATOR FECR-RELATED"/>
    <property type="match status" value="1"/>
</dbReference>
<gene>
    <name evidence="3" type="ORF">CXK91_21100</name>
</gene>
<dbReference type="RefSeq" id="WP_103457966.1">
    <property type="nucleotide sequence ID" value="NZ_JAMOHQ010000010.1"/>
</dbReference>
<evidence type="ECO:0000313" key="3">
    <source>
        <dbReference type="EMBL" id="POH81098.1"/>
    </source>
</evidence>
<feature type="domain" description="FecR protein" evidence="1">
    <location>
        <begin position="113"/>
        <end position="205"/>
    </location>
</feature>
<dbReference type="PIRSF" id="PIRSF018266">
    <property type="entry name" value="FecR"/>
    <property type="match status" value="1"/>
</dbReference>